<evidence type="ECO:0000313" key="2">
    <source>
        <dbReference type="Proteomes" id="UP001157418"/>
    </source>
</evidence>
<gene>
    <name evidence="1" type="ORF">LVIROSA_LOCUS7923</name>
</gene>
<accession>A0AAU9M1K3</accession>
<dbReference type="EMBL" id="CAKMRJ010001079">
    <property type="protein sequence ID" value="CAH1420457.1"/>
    <property type="molecule type" value="Genomic_DNA"/>
</dbReference>
<protein>
    <submittedName>
        <fullName evidence="1">Uncharacterized protein</fullName>
    </submittedName>
</protein>
<organism evidence="1 2">
    <name type="scientific">Lactuca virosa</name>
    <dbReference type="NCBI Taxonomy" id="75947"/>
    <lineage>
        <taxon>Eukaryota</taxon>
        <taxon>Viridiplantae</taxon>
        <taxon>Streptophyta</taxon>
        <taxon>Embryophyta</taxon>
        <taxon>Tracheophyta</taxon>
        <taxon>Spermatophyta</taxon>
        <taxon>Magnoliopsida</taxon>
        <taxon>eudicotyledons</taxon>
        <taxon>Gunneridae</taxon>
        <taxon>Pentapetalae</taxon>
        <taxon>asterids</taxon>
        <taxon>campanulids</taxon>
        <taxon>Asterales</taxon>
        <taxon>Asteraceae</taxon>
        <taxon>Cichorioideae</taxon>
        <taxon>Cichorieae</taxon>
        <taxon>Lactucinae</taxon>
        <taxon>Lactuca</taxon>
    </lineage>
</organism>
<dbReference type="Proteomes" id="UP001157418">
    <property type="component" value="Unassembled WGS sequence"/>
</dbReference>
<comment type="caution">
    <text evidence="1">The sequence shown here is derived from an EMBL/GenBank/DDBJ whole genome shotgun (WGS) entry which is preliminary data.</text>
</comment>
<proteinExistence type="predicted"/>
<reference evidence="1 2" key="1">
    <citation type="submission" date="2022-01" db="EMBL/GenBank/DDBJ databases">
        <authorList>
            <person name="Xiong W."/>
            <person name="Schranz E."/>
        </authorList>
    </citation>
    <scope>NUCLEOTIDE SEQUENCE [LARGE SCALE GENOMIC DNA]</scope>
</reference>
<keyword evidence="2" id="KW-1185">Reference proteome</keyword>
<name>A0AAU9M1K3_9ASTR</name>
<evidence type="ECO:0000313" key="1">
    <source>
        <dbReference type="EMBL" id="CAH1420457.1"/>
    </source>
</evidence>
<sequence length="118" mass="13459">MSFFVPDPIGLTSPTTSHPIIYDFDFCRQQSSALYCRHQLLVLCCCLYFRYVDFDFCRQQLAALYCRHQSSATNYLCSVAVWNSVLPPPDDKSMPLLLISFKSASTNSILEPSQVFQV</sequence>
<dbReference type="AlphaFoldDB" id="A0AAU9M1K3"/>